<evidence type="ECO:0000259" key="1">
    <source>
        <dbReference type="Pfam" id="PF13456"/>
    </source>
</evidence>
<protein>
    <recommendedName>
        <fullName evidence="1">RNase H type-1 domain-containing protein</fullName>
    </recommendedName>
</protein>
<reference evidence="2" key="1">
    <citation type="journal article" date="2023" name="Plant J.">
        <title>Genome sequences and population genomics provide insights into the demographic history, inbreeding, and mutation load of two 'living fossil' tree species of Dipteronia.</title>
        <authorList>
            <person name="Feng Y."/>
            <person name="Comes H.P."/>
            <person name="Chen J."/>
            <person name="Zhu S."/>
            <person name="Lu R."/>
            <person name="Zhang X."/>
            <person name="Li P."/>
            <person name="Qiu J."/>
            <person name="Olsen K.M."/>
            <person name="Qiu Y."/>
        </authorList>
    </citation>
    <scope>NUCLEOTIDE SEQUENCE</scope>
    <source>
        <strain evidence="2">NBL</strain>
    </source>
</reference>
<organism evidence="2 3">
    <name type="scientific">Dipteronia sinensis</name>
    <dbReference type="NCBI Taxonomy" id="43782"/>
    <lineage>
        <taxon>Eukaryota</taxon>
        <taxon>Viridiplantae</taxon>
        <taxon>Streptophyta</taxon>
        <taxon>Embryophyta</taxon>
        <taxon>Tracheophyta</taxon>
        <taxon>Spermatophyta</taxon>
        <taxon>Magnoliopsida</taxon>
        <taxon>eudicotyledons</taxon>
        <taxon>Gunneridae</taxon>
        <taxon>Pentapetalae</taxon>
        <taxon>rosids</taxon>
        <taxon>malvids</taxon>
        <taxon>Sapindales</taxon>
        <taxon>Sapindaceae</taxon>
        <taxon>Hippocastanoideae</taxon>
        <taxon>Acereae</taxon>
        <taxon>Dipteronia</taxon>
    </lineage>
</organism>
<sequence length="102" mass="11691">MNKNAVEIKALIEGLNAALSLELKRVQFLTDYIPLYQFLYSLKLIKLSLHLILAQVTDSGDIEEGSLYYTGLAYHDAYDKSNRIKIRRTDQRLKRNEVSLGS</sequence>
<evidence type="ECO:0000313" key="2">
    <source>
        <dbReference type="EMBL" id="KAK3206070.1"/>
    </source>
</evidence>
<dbReference type="Pfam" id="PF13456">
    <property type="entry name" value="RVT_3"/>
    <property type="match status" value="1"/>
</dbReference>
<keyword evidence="3" id="KW-1185">Reference proteome</keyword>
<dbReference type="AlphaFoldDB" id="A0AAE0A8L4"/>
<proteinExistence type="predicted"/>
<comment type="caution">
    <text evidence="2">The sequence shown here is derived from an EMBL/GenBank/DDBJ whole genome shotgun (WGS) entry which is preliminary data.</text>
</comment>
<dbReference type="InterPro" id="IPR002156">
    <property type="entry name" value="RNaseH_domain"/>
</dbReference>
<dbReference type="Proteomes" id="UP001281410">
    <property type="component" value="Unassembled WGS sequence"/>
</dbReference>
<gene>
    <name evidence="2" type="ORF">Dsin_020116</name>
</gene>
<name>A0AAE0A8L4_9ROSI</name>
<evidence type="ECO:0000313" key="3">
    <source>
        <dbReference type="Proteomes" id="UP001281410"/>
    </source>
</evidence>
<dbReference type="GO" id="GO:0004523">
    <property type="term" value="F:RNA-DNA hybrid ribonuclease activity"/>
    <property type="evidence" value="ECO:0007669"/>
    <property type="project" value="InterPro"/>
</dbReference>
<dbReference type="EMBL" id="JANJYJ010000006">
    <property type="protein sequence ID" value="KAK3206070.1"/>
    <property type="molecule type" value="Genomic_DNA"/>
</dbReference>
<dbReference type="GO" id="GO:0003676">
    <property type="term" value="F:nucleic acid binding"/>
    <property type="evidence" value="ECO:0007669"/>
    <property type="project" value="InterPro"/>
</dbReference>
<feature type="domain" description="RNase H type-1" evidence="1">
    <location>
        <begin position="3"/>
        <end position="54"/>
    </location>
</feature>
<accession>A0AAE0A8L4</accession>